<protein>
    <submittedName>
        <fullName evidence="1">Uncharacterized protein</fullName>
    </submittedName>
</protein>
<name>A0ACB8GCA9_9SAUR</name>
<organism evidence="1 2">
    <name type="scientific">Sphaerodactylus townsendi</name>
    <dbReference type="NCBI Taxonomy" id="933632"/>
    <lineage>
        <taxon>Eukaryota</taxon>
        <taxon>Metazoa</taxon>
        <taxon>Chordata</taxon>
        <taxon>Craniata</taxon>
        <taxon>Vertebrata</taxon>
        <taxon>Euteleostomi</taxon>
        <taxon>Lepidosauria</taxon>
        <taxon>Squamata</taxon>
        <taxon>Bifurcata</taxon>
        <taxon>Gekkota</taxon>
        <taxon>Sphaerodactylidae</taxon>
        <taxon>Sphaerodactylus</taxon>
    </lineage>
</organism>
<gene>
    <name evidence="1" type="ORF">K3G42_026757</name>
</gene>
<keyword evidence="2" id="KW-1185">Reference proteome</keyword>
<evidence type="ECO:0000313" key="2">
    <source>
        <dbReference type="Proteomes" id="UP000827872"/>
    </source>
</evidence>
<comment type="caution">
    <text evidence="1">The sequence shown here is derived from an EMBL/GenBank/DDBJ whole genome shotgun (WGS) entry which is preliminary data.</text>
</comment>
<proteinExistence type="predicted"/>
<accession>A0ACB8GCA9</accession>
<dbReference type="Proteomes" id="UP000827872">
    <property type="component" value="Linkage Group LG01"/>
</dbReference>
<reference evidence="1" key="1">
    <citation type="submission" date="2021-08" db="EMBL/GenBank/DDBJ databases">
        <title>The first chromosome-level gecko genome reveals the dynamic sex chromosomes of Neotropical dwarf geckos (Sphaerodactylidae: Sphaerodactylus).</title>
        <authorList>
            <person name="Pinto B.J."/>
            <person name="Keating S.E."/>
            <person name="Gamble T."/>
        </authorList>
    </citation>
    <scope>NUCLEOTIDE SEQUENCE</scope>
    <source>
        <strain evidence="1">TG3544</strain>
    </source>
</reference>
<sequence length="149" mass="16366">MSRGAGGGSNIGGAEVFRLPGRHGYAVEYSPYLPGRLACAASQYYGIADDSELEAGSRDAIPSSPTDHWPGENGDATRYHRPNSLHEEFSGRSANLPVENIALALTLRPSLRYRDAENIRAARFAKWAMYAERQMKRPRRTSSASILLL</sequence>
<evidence type="ECO:0000313" key="1">
    <source>
        <dbReference type="EMBL" id="KAH8017162.1"/>
    </source>
</evidence>
<dbReference type="EMBL" id="CM037614">
    <property type="protein sequence ID" value="KAH8017162.1"/>
    <property type="molecule type" value="Genomic_DNA"/>
</dbReference>